<dbReference type="Gene3D" id="3.20.20.80">
    <property type="entry name" value="Glycosidases"/>
    <property type="match status" value="1"/>
</dbReference>
<dbReference type="SUPFAM" id="SSF81296">
    <property type="entry name" value="E set domains"/>
    <property type="match status" value="1"/>
</dbReference>
<comment type="similarity">
    <text evidence="1">Belongs to the glycosyl hydrolase 13 family.</text>
</comment>
<organism evidence="3 4">
    <name type="scientific">Effrenium voratum</name>
    <dbReference type="NCBI Taxonomy" id="2562239"/>
    <lineage>
        <taxon>Eukaryota</taxon>
        <taxon>Sar</taxon>
        <taxon>Alveolata</taxon>
        <taxon>Dinophyceae</taxon>
        <taxon>Suessiales</taxon>
        <taxon>Symbiodiniaceae</taxon>
        <taxon>Effrenium</taxon>
    </lineage>
</organism>
<dbReference type="EMBL" id="CAUJNA010000688">
    <property type="protein sequence ID" value="CAJ1380165.1"/>
    <property type="molecule type" value="Genomic_DNA"/>
</dbReference>
<feature type="domain" description="Glycosyl hydrolase family 13 catalytic" evidence="2">
    <location>
        <begin position="184"/>
        <end position="601"/>
    </location>
</feature>
<protein>
    <recommendedName>
        <fullName evidence="2">Glycosyl hydrolase family 13 catalytic domain-containing protein</fullName>
    </recommendedName>
</protein>
<dbReference type="InterPro" id="IPR014756">
    <property type="entry name" value="Ig_E-set"/>
</dbReference>
<keyword evidence="4" id="KW-1185">Reference proteome</keyword>
<comment type="caution">
    <text evidence="3">The sequence shown here is derived from an EMBL/GenBank/DDBJ whole genome shotgun (WGS) entry which is preliminary data.</text>
</comment>
<dbReference type="GO" id="GO:0005975">
    <property type="term" value="P:carbohydrate metabolic process"/>
    <property type="evidence" value="ECO:0007669"/>
    <property type="project" value="InterPro"/>
</dbReference>
<dbReference type="InterPro" id="IPR017853">
    <property type="entry name" value="GH"/>
</dbReference>
<dbReference type="SMART" id="SM00642">
    <property type="entry name" value="Aamy"/>
    <property type="match status" value="1"/>
</dbReference>
<name>A0AA36I390_9DINO</name>
<dbReference type="Pfam" id="PF00128">
    <property type="entry name" value="Alpha-amylase"/>
    <property type="match status" value="1"/>
</dbReference>
<gene>
    <name evidence="3" type="ORF">EVOR1521_LOCUS8176</name>
</gene>
<reference evidence="3" key="1">
    <citation type="submission" date="2023-08" db="EMBL/GenBank/DDBJ databases">
        <authorList>
            <person name="Chen Y."/>
            <person name="Shah S."/>
            <person name="Dougan E. K."/>
            <person name="Thang M."/>
            <person name="Chan C."/>
        </authorList>
    </citation>
    <scope>NUCLEOTIDE SEQUENCE</scope>
</reference>
<evidence type="ECO:0000313" key="4">
    <source>
        <dbReference type="Proteomes" id="UP001178507"/>
    </source>
</evidence>
<dbReference type="InterPro" id="IPR006047">
    <property type="entry name" value="GH13_cat_dom"/>
</dbReference>
<accession>A0AA36I390</accession>
<dbReference type="AlphaFoldDB" id="A0AA36I390"/>
<dbReference type="Gene3D" id="2.60.40.10">
    <property type="entry name" value="Immunoglobulins"/>
    <property type="match status" value="1"/>
</dbReference>
<evidence type="ECO:0000256" key="1">
    <source>
        <dbReference type="ARBA" id="ARBA00008061"/>
    </source>
</evidence>
<dbReference type="Proteomes" id="UP001178507">
    <property type="component" value="Unassembled WGS sequence"/>
</dbReference>
<dbReference type="PANTHER" id="PTHR43002">
    <property type="entry name" value="GLYCOGEN DEBRANCHING ENZYME"/>
    <property type="match status" value="1"/>
</dbReference>
<evidence type="ECO:0000259" key="2">
    <source>
        <dbReference type="SMART" id="SM00642"/>
    </source>
</evidence>
<dbReference type="InterPro" id="IPR013783">
    <property type="entry name" value="Ig-like_fold"/>
</dbReference>
<feature type="non-terminal residue" evidence="3">
    <location>
        <position position="1"/>
    </location>
</feature>
<sequence>MAPPIPADKKLGTLQKSVPKVRVGKGKPLPYGCSQAKKGLNFSILAPDSQAVWFVLEVPSGQEGITYAGEKGKFLQLELQPAAHRTGNTWHIQVVTTFSVEGLRYGWHVDPEELGRDGRPTEKPVLDPCSRCLSSGGVAAWNRRGEGIKYAPWSVVPDFRAVDCFDWQGVTSPGYALQELVIYEAHVRSFTRNKDSGVSKPGTFLGFLEKIPHLLNLGINCVELLPITEFDETVVPLKHPGTGEDLCQYWGYQTCAYFVPMQRFAAGPESWAAIVEFKTLVRELHRHGIEVILDVVFNHTGEGAWGINNWNCLAKVAVEHYYLMSNGYHTNYTGCGNTVNANNPNCSEWILECLRYWALDMHVDGFRFDLASSLTRGSDGQCMPEPPFIKRLVQDPCMKDVKLIAEPWDCAWPDGYLVGQFPSCGEPRWAEWNGKFRDTVRGFIKGDPGLKGMMATRICGSPDLYEADDRAPFHSINFITAHDGFTLRDLVSYNKKNNHVNNEESGEDNNVSWNCAQEGQDGPSNNPEVMKLRDRQMRNMLMALFLSAGTPMVTSGDEYGRSQGGNNNTWCQDELNWFSWSDCAKESEAFCRFFRLTIGLRKQHRDMFERTGFMTH</sequence>
<dbReference type="SUPFAM" id="SSF51445">
    <property type="entry name" value="(Trans)glycosidases"/>
    <property type="match status" value="1"/>
</dbReference>
<proteinExistence type="inferred from homology"/>
<dbReference type="CDD" id="cd11326">
    <property type="entry name" value="AmyAc_Glg_debranch"/>
    <property type="match status" value="1"/>
</dbReference>
<evidence type="ECO:0000313" key="3">
    <source>
        <dbReference type="EMBL" id="CAJ1380165.1"/>
    </source>
</evidence>